<dbReference type="Gramene" id="Ma01_t17010.1">
    <property type="protein sequence ID" value="Ma01_p17010.1"/>
    <property type="gene ID" value="Ma01_g17010"/>
</dbReference>
<evidence type="ECO:0000313" key="1">
    <source>
        <dbReference type="EMBL" id="CAG1859771.1"/>
    </source>
</evidence>
<evidence type="ECO:0000313" key="3">
    <source>
        <dbReference type="Proteomes" id="UP000012960"/>
    </source>
</evidence>
<organism evidence="2 3">
    <name type="scientific">Musa acuminata subsp. malaccensis</name>
    <name type="common">Wild banana</name>
    <name type="synonym">Musa malaccensis</name>
    <dbReference type="NCBI Taxonomy" id="214687"/>
    <lineage>
        <taxon>Eukaryota</taxon>
        <taxon>Viridiplantae</taxon>
        <taxon>Streptophyta</taxon>
        <taxon>Embryophyta</taxon>
        <taxon>Tracheophyta</taxon>
        <taxon>Spermatophyta</taxon>
        <taxon>Magnoliopsida</taxon>
        <taxon>Liliopsida</taxon>
        <taxon>Zingiberales</taxon>
        <taxon>Musaceae</taxon>
        <taxon>Musa</taxon>
    </lineage>
</organism>
<dbReference type="InParanoid" id="A0A804HV09"/>
<gene>
    <name evidence="1" type="ORF">GSMUA_300660.1</name>
</gene>
<reference evidence="1" key="1">
    <citation type="submission" date="2021-03" db="EMBL/GenBank/DDBJ databases">
        <authorList>
            <consortium name="Genoscope - CEA"/>
            <person name="William W."/>
        </authorList>
    </citation>
    <scope>NUCLEOTIDE SEQUENCE</scope>
    <source>
        <strain evidence="1">Doubled-haploid Pahang</strain>
    </source>
</reference>
<dbReference type="EnsemblPlants" id="Ma01_t17010.1">
    <property type="protein sequence ID" value="Ma01_p17010.1"/>
    <property type="gene ID" value="Ma01_g17010"/>
</dbReference>
<accession>A0A804HV09</accession>
<reference evidence="2" key="2">
    <citation type="submission" date="2021-05" db="UniProtKB">
        <authorList>
            <consortium name="EnsemblPlants"/>
        </authorList>
    </citation>
    <scope>IDENTIFICATION</scope>
    <source>
        <strain evidence="2">subsp. malaccensis</strain>
    </source>
</reference>
<keyword evidence="3" id="KW-1185">Reference proteome</keyword>
<name>A0A804HV09_MUSAM</name>
<dbReference type="Proteomes" id="UP000012960">
    <property type="component" value="Unplaced"/>
</dbReference>
<proteinExistence type="predicted"/>
<evidence type="ECO:0000313" key="2">
    <source>
        <dbReference type="EnsemblPlants" id="Ma01_p17010.1"/>
    </source>
</evidence>
<dbReference type="AlphaFoldDB" id="A0A804HV09"/>
<protein>
    <submittedName>
        <fullName evidence="1">(wild Malaysian banana) hypothetical protein</fullName>
    </submittedName>
</protein>
<sequence>MKQSAAAICFIKLFSTYRMPNERITTWDSHLQPLLVIKLLVPPRSKVNLVPELTPKTTRIKDMQNSLVSIKQAYTIFPHLCPNPSHKWPPSCSHHLLTPIRFLKLFSTCTTGDLAIPPRFCTDGGIYSILLQTHHLNPCTSLPLLLNAIPLSNLFLRTRRKKKKKYDSLHKQTKKSNEEATHVFLFFCFCFLGTSHGPLENKKAMFANKILYSCSHQQPS</sequence>
<dbReference type="EMBL" id="HG996466">
    <property type="protein sequence ID" value="CAG1859771.1"/>
    <property type="molecule type" value="Genomic_DNA"/>
</dbReference>